<evidence type="ECO:0000259" key="13">
    <source>
        <dbReference type="PROSITE" id="PS50929"/>
    </source>
</evidence>
<dbReference type="FunFam" id="3.40.50.300:FF:000221">
    <property type="entry name" value="Multidrug ABC transporter ATP-binding protein"/>
    <property type="match status" value="1"/>
</dbReference>
<evidence type="ECO:0000256" key="3">
    <source>
        <dbReference type="ARBA" id="ARBA00022475"/>
    </source>
</evidence>
<dbReference type="InterPro" id="IPR003439">
    <property type="entry name" value="ABC_transporter-like_ATP-bd"/>
</dbReference>
<evidence type="ECO:0000256" key="6">
    <source>
        <dbReference type="ARBA" id="ARBA00022741"/>
    </source>
</evidence>
<dbReference type="GO" id="GO:0005886">
    <property type="term" value="C:plasma membrane"/>
    <property type="evidence" value="ECO:0007669"/>
    <property type="project" value="UniProtKB-SubCell"/>
</dbReference>
<comment type="similarity">
    <text evidence="10">Belongs to the ABC transporter superfamily. Siderophore-Fe(3+) uptake transporter (SIUT) (TC 3.A.1.21) family.</text>
</comment>
<name>A0A193BUW9_AMYOR</name>
<comment type="subcellular location">
    <subcellularLocation>
        <location evidence="1">Cell inner membrane</location>
        <topology evidence="1">Multi-pass membrane protein</topology>
    </subcellularLocation>
</comment>
<evidence type="ECO:0000259" key="12">
    <source>
        <dbReference type="PROSITE" id="PS50893"/>
    </source>
</evidence>
<evidence type="ECO:0000256" key="7">
    <source>
        <dbReference type="ARBA" id="ARBA00022840"/>
    </source>
</evidence>
<dbReference type="PROSITE" id="PS50893">
    <property type="entry name" value="ABC_TRANSPORTER_2"/>
    <property type="match status" value="1"/>
</dbReference>
<dbReference type="PROSITE" id="PS50929">
    <property type="entry name" value="ABC_TM1F"/>
    <property type="match status" value="1"/>
</dbReference>
<dbReference type="GO" id="GO:0140359">
    <property type="term" value="F:ABC-type transporter activity"/>
    <property type="evidence" value="ECO:0007669"/>
    <property type="project" value="InterPro"/>
</dbReference>
<keyword evidence="2" id="KW-0813">Transport</keyword>
<organism evidence="14 15">
    <name type="scientific">Amycolatopsis orientalis</name>
    <name type="common">Nocardia orientalis</name>
    <dbReference type="NCBI Taxonomy" id="31958"/>
    <lineage>
        <taxon>Bacteria</taxon>
        <taxon>Bacillati</taxon>
        <taxon>Actinomycetota</taxon>
        <taxon>Actinomycetes</taxon>
        <taxon>Pseudonocardiales</taxon>
        <taxon>Pseudonocardiaceae</taxon>
        <taxon>Amycolatopsis</taxon>
    </lineage>
</organism>
<keyword evidence="6" id="KW-0547">Nucleotide-binding</keyword>
<evidence type="ECO:0000256" key="8">
    <source>
        <dbReference type="ARBA" id="ARBA00022989"/>
    </source>
</evidence>
<dbReference type="PANTHER" id="PTHR24221:SF654">
    <property type="entry name" value="ATP-BINDING CASSETTE SUB-FAMILY B MEMBER 6"/>
    <property type="match status" value="1"/>
</dbReference>
<keyword evidence="4" id="KW-0997">Cell inner membrane</keyword>
<dbReference type="KEGG" id="aori:SD37_10160"/>
<protein>
    <submittedName>
        <fullName evidence="14">ABC transporter</fullName>
    </submittedName>
</protein>
<keyword evidence="15" id="KW-1185">Reference proteome</keyword>
<dbReference type="InterPro" id="IPR027417">
    <property type="entry name" value="P-loop_NTPase"/>
</dbReference>
<evidence type="ECO:0000256" key="5">
    <source>
        <dbReference type="ARBA" id="ARBA00022692"/>
    </source>
</evidence>
<evidence type="ECO:0000256" key="1">
    <source>
        <dbReference type="ARBA" id="ARBA00004429"/>
    </source>
</evidence>
<feature type="transmembrane region" description="Helical" evidence="11">
    <location>
        <begin position="53"/>
        <end position="72"/>
    </location>
</feature>
<dbReference type="RefSeq" id="WP_044850980.1">
    <property type="nucleotide sequence ID" value="NZ_CP016174.1"/>
</dbReference>
<dbReference type="GO" id="GO:0034040">
    <property type="term" value="F:ATPase-coupled lipid transmembrane transporter activity"/>
    <property type="evidence" value="ECO:0007669"/>
    <property type="project" value="TreeGrafter"/>
</dbReference>
<accession>A0A193BUW9</accession>
<evidence type="ECO:0000256" key="10">
    <source>
        <dbReference type="ARBA" id="ARBA00023455"/>
    </source>
</evidence>
<keyword evidence="5 11" id="KW-0812">Transmembrane</keyword>
<evidence type="ECO:0000256" key="9">
    <source>
        <dbReference type="ARBA" id="ARBA00023136"/>
    </source>
</evidence>
<dbReference type="Pfam" id="PF00005">
    <property type="entry name" value="ABC_tran"/>
    <property type="match status" value="1"/>
</dbReference>
<dbReference type="AlphaFoldDB" id="A0A193BUW9"/>
<dbReference type="InterPro" id="IPR039421">
    <property type="entry name" value="Type_1_exporter"/>
</dbReference>
<feature type="domain" description="ABC transporter" evidence="12">
    <location>
        <begin position="331"/>
        <end position="565"/>
    </location>
</feature>
<dbReference type="SUPFAM" id="SSF52540">
    <property type="entry name" value="P-loop containing nucleoside triphosphate hydrolases"/>
    <property type="match status" value="1"/>
</dbReference>
<dbReference type="STRING" id="31958.SD37_10160"/>
<keyword evidence="9 11" id="KW-0472">Membrane</keyword>
<dbReference type="GO" id="GO:0005524">
    <property type="term" value="F:ATP binding"/>
    <property type="evidence" value="ECO:0007669"/>
    <property type="project" value="UniProtKB-KW"/>
</dbReference>
<dbReference type="CDD" id="cd07346">
    <property type="entry name" value="ABC_6TM_exporters"/>
    <property type="match status" value="1"/>
</dbReference>
<dbReference type="InterPro" id="IPR036640">
    <property type="entry name" value="ABC1_TM_sf"/>
</dbReference>
<dbReference type="InterPro" id="IPR017871">
    <property type="entry name" value="ABC_transporter-like_CS"/>
</dbReference>
<dbReference type="Pfam" id="PF00664">
    <property type="entry name" value="ABC_membrane"/>
    <property type="match status" value="1"/>
</dbReference>
<feature type="transmembrane region" description="Helical" evidence="11">
    <location>
        <begin position="270"/>
        <end position="292"/>
    </location>
</feature>
<keyword evidence="7" id="KW-0067">ATP-binding</keyword>
<evidence type="ECO:0000256" key="11">
    <source>
        <dbReference type="SAM" id="Phobius"/>
    </source>
</evidence>
<dbReference type="EMBL" id="CP016174">
    <property type="protein sequence ID" value="ANN15969.1"/>
    <property type="molecule type" value="Genomic_DNA"/>
</dbReference>
<evidence type="ECO:0000256" key="2">
    <source>
        <dbReference type="ARBA" id="ARBA00022448"/>
    </source>
</evidence>
<feature type="domain" description="ABC transmembrane type-1" evidence="13">
    <location>
        <begin position="24"/>
        <end position="299"/>
    </location>
</feature>
<evidence type="ECO:0000256" key="4">
    <source>
        <dbReference type="ARBA" id="ARBA00022519"/>
    </source>
</evidence>
<dbReference type="Proteomes" id="UP000093695">
    <property type="component" value="Chromosome"/>
</dbReference>
<feature type="transmembrane region" description="Helical" evidence="11">
    <location>
        <begin position="20"/>
        <end position="41"/>
    </location>
</feature>
<dbReference type="SUPFAM" id="SSF90123">
    <property type="entry name" value="ABC transporter transmembrane region"/>
    <property type="match status" value="1"/>
</dbReference>
<proteinExistence type="inferred from homology"/>
<dbReference type="Gene3D" id="3.40.50.300">
    <property type="entry name" value="P-loop containing nucleotide triphosphate hydrolases"/>
    <property type="match status" value="1"/>
</dbReference>
<evidence type="ECO:0000313" key="14">
    <source>
        <dbReference type="EMBL" id="ANN15969.1"/>
    </source>
</evidence>
<keyword evidence="3" id="KW-1003">Cell membrane</keyword>
<dbReference type="SMART" id="SM00382">
    <property type="entry name" value="AAA"/>
    <property type="match status" value="1"/>
</dbReference>
<dbReference type="InterPro" id="IPR003593">
    <property type="entry name" value="AAA+_ATPase"/>
</dbReference>
<dbReference type="PANTHER" id="PTHR24221">
    <property type="entry name" value="ATP-BINDING CASSETTE SUB-FAMILY B"/>
    <property type="match status" value="1"/>
</dbReference>
<dbReference type="Gene3D" id="1.20.1560.10">
    <property type="entry name" value="ABC transporter type 1, transmembrane domain"/>
    <property type="match status" value="1"/>
</dbReference>
<gene>
    <name evidence="14" type="ORF">SD37_10160</name>
</gene>
<dbReference type="InterPro" id="IPR011527">
    <property type="entry name" value="ABC1_TM_dom"/>
</dbReference>
<keyword evidence="8 11" id="KW-1133">Transmembrane helix</keyword>
<evidence type="ECO:0000313" key="15">
    <source>
        <dbReference type="Proteomes" id="UP000093695"/>
    </source>
</evidence>
<sequence>MIRDLMKILGPEHHRAVKVYLSWLLAYSLLQGVAMVALVPVLRALLTGDVDTAWRWLAVVLAAVIATCVARYQQAMHGFTLSLVTLTSLHHRLGDHVASLPLGWFTSEKVGRLSRSATTGTLMVTNVTAHMLTPLVSGILTPAVVVAAMLVLDWRLGLATCACAPVLWLTHRWAVNSVGRGEELTDAAGTEAGNRVVEFARDQQVLRAFGRTTEGYRPLEEAIEGQKTAGRRLLLMAAPRLLANGLGVQLAFVAVIAFGLVLAVNGVLDPVTLIALIALAARFVGPLAEVAAHSGMTRMAANDLRRLASIFDERPADEPAVSRTATKPGEIELTDVHFGYQPGVPVLKGISFRVPARGMTAIVGPSGSGKSTVTRLIMRLFDVDSGTVSVGGVDVREQSTKDLMAQLSVVLQDVYLFDDTLEANIRVGKPWATVEEVREAARIAGVDEIVARLPGGWSAKVGEGGASLSGGERQRVSVARAVLKDAPIVLLDEATAALDPENERYVQEMLRTLMDRSTLLVIAHKLPTVVAADRILVLDDGGVAEAGTHEELLAANGRYTEFWTERRRTQGWRLVSTEETK</sequence>
<dbReference type="GO" id="GO:0016887">
    <property type="term" value="F:ATP hydrolysis activity"/>
    <property type="evidence" value="ECO:0007669"/>
    <property type="project" value="InterPro"/>
</dbReference>
<dbReference type="PROSITE" id="PS00211">
    <property type="entry name" value="ABC_TRANSPORTER_1"/>
    <property type="match status" value="1"/>
</dbReference>
<reference evidence="14 15" key="1">
    <citation type="journal article" date="2015" name="Genome Announc.">
        <title>Draft Genome Sequence of Norvancomycin-Producing Strain Amycolatopsis orientalis CPCC200066.</title>
        <authorList>
            <person name="Lei X."/>
            <person name="Yuan F."/>
            <person name="Shi Y."/>
            <person name="Li X."/>
            <person name="Wang L."/>
            <person name="Hong B."/>
        </authorList>
    </citation>
    <scope>NUCLEOTIDE SEQUENCE [LARGE SCALE GENOMIC DNA]</scope>
    <source>
        <strain evidence="14 15">B-37</strain>
    </source>
</reference>
<feature type="transmembrane region" description="Helical" evidence="11">
    <location>
        <begin position="241"/>
        <end position="264"/>
    </location>
</feature>